<dbReference type="OrthoDB" id="272585at2759"/>
<keyword evidence="3" id="KW-1185">Reference proteome</keyword>
<protein>
    <submittedName>
        <fullName evidence="2">Uncharacterized protein</fullName>
    </submittedName>
</protein>
<evidence type="ECO:0000256" key="1">
    <source>
        <dbReference type="SAM" id="MobiDB-lite"/>
    </source>
</evidence>
<reference evidence="2" key="1">
    <citation type="submission" date="2019-11" db="EMBL/GenBank/DDBJ databases">
        <title>Leishmania tarentolae CDS.</title>
        <authorList>
            <person name="Goto Y."/>
            <person name="Yamagishi J."/>
        </authorList>
    </citation>
    <scope>NUCLEOTIDE SEQUENCE [LARGE SCALE GENOMIC DNA]</scope>
    <source>
        <strain evidence="2">Parrot Tar II</strain>
    </source>
</reference>
<organism evidence="2 3">
    <name type="scientific">Leishmania tarentolae</name>
    <name type="common">Sauroleishmania tarentolae</name>
    <dbReference type="NCBI Taxonomy" id="5689"/>
    <lineage>
        <taxon>Eukaryota</taxon>
        <taxon>Discoba</taxon>
        <taxon>Euglenozoa</taxon>
        <taxon>Kinetoplastea</taxon>
        <taxon>Metakinetoplastina</taxon>
        <taxon>Trypanosomatida</taxon>
        <taxon>Trypanosomatidae</taxon>
        <taxon>Leishmaniinae</taxon>
        <taxon>Leishmania</taxon>
        <taxon>lizard Leishmania</taxon>
    </lineage>
</organism>
<evidence type="ECO:0000313" key="3">
    <source>
        <dbReference type="Proteomes" id="UP000419144"/>
    </source>
</evidence>
<proteinExistence type="predicted"/>
<dbReference type="EMBL" id="BLBS01000028">
    <property type="protein sequence ID" value="GET88441.1"/>
    <property type="molecule type" value="Genomic_DNA"/>
</dbReference>
<name>A0A640KGW3_LEITA</name>
<dbReference type="AlphaFoldDB" id="A0A640KGW3"/>
<comment type="caution">
    <text evidence="2">The sequence shown here is derived from an EMBL/GenBank/DDBJ whole genome shotgun (WGS) entry which is preliminary data.</text>
</comment>
<feature type="region of interest" description="Disordered" evidence="1">
    <location>
        <begin position="1"/>
        <end position="42"/>
    </location>
</feature>
<sequence length="344" mass="37619">MRDAREAPKHLHSMPTPPHSPLHAPPLPRYRYHPKTGMWRKERVSKNGAFAETTTDAAVTSASAAPGPTPSEPFESSYDYFLRSSRPPVHRIPAGEREELLREHTNAKLREFETYLLAKGATAKRGTLHSLTINDDKSASKALEPSAQLHPLVGYASTVSLPTVYLALVKVMGRVLSFASVGEEYQLSRGGFQELLALIGPTEVLSAEYADAMFTSLPSYDTDSDTAEALAIFTLLIKHRYHPRLNSNVEALFGAFDTDVKGVVPAEILCPDVLTAWATQRTFGNLRDQWQRFAAVIRRESGNSAAAFPLLPPLASRTAIRAALCSVDAIYEAACSLDLDGDSL</sequence>
<dbReference type="VEuPathDB" id="TriTrypDB:LtaPh_2119600"/>
<gene>
    <name evidence="2" type="ORF">LtaPh_2119600</name>
</gene>
<dbReference type="Proteomes" id="UP000419144">
    <property type="component" value="Unassembled WGS sequence"/>
</dbReference>
<evidence type="ECO:0000313" key="2">
    <source>
        <dbReference type="EMBL" id="GET88441.1"/>
    </source>
</evidence>
<feature type="compositionally biased region" description="Pro residues" evidence="1">
    <location>
        <begin position="15"/>
        <end position="28"/>
    </location>
</feature>
<accession>A0A640KGW3</accession>